<reference evidence="2" key="1">
    <citation type="submission" date="2019-08" db="EMBL/GenBank/DDBJ databases">
        <authorList>
            <person name="Kucharzyk K."/>
            <person name="Murdoch R.W."/>
            <person name="Higgins S."/>
            <person name="Loffler F."/>
        </authorList>
    </citation>
    <scope>NUCLEOTIDE SEQUENCE</scope>
</reference>
<feature type="region of interest" description="Disordered" evidence="1">
    <location>
        <begin position="319"/>
        <end position="347"/>
    </location>
</feature>
<protein>
    <submittedName>
        <fullName evidence="2">Uncharacterized protein</fullName>
    </submittedName>
</protein>
<dbReference type="EMBL" id="VSSQ01000135">
    <property type="protein sequence ID" value="MPL80251.1"/>
    <property type="molecule type" value="Genomic_DNA"/>
</dbReference>
<organism evidence="2">
    <name type="scientific">bioreactor metagenome</name>
    <dbReference type="NCBI Taxonomy" id="1076179"/>
    <lineage>
        <taxon>unclassified sequences</taxon>
        <taxon>metagenomes</taxon>
        <taxon>ecological metagenomes</taxon>
    </lineage>
</organism>
<name>A0A644UMV8_9ZZZZ</name>
<proteinExistence type="predicted"/>
<evidence type="ECO:0000256" key="1">
    <source>
        <dbReference type="SAM" id="MobiDB-lite"/>
    </source>
</evidence>
<accession>A0A644UMV8</accession>
<gene>
    <name evidence="2" type="ORF">SDC9_26148</name>
</gene>
<evidence type="ECO:0000313" key="2">
    <source>
        <dbReference type="EMBL" id="MPL80251.1"/>
    </source>
</evidence>
<sequence length="347" mass="38835">MSLHIKTYIFSKKNTVSSKHLSILKLESKRKPNKILRSVIYIMKKIQSTLLASSLIAALFFSTAYAATSGADTNPHKMRDLVEMAQAEKAEQADDRMSPFMGEHRRTMMKRDGGPWKTLSELTGKDVAAIQQECHTNHKSPYEYAKENGVEKQFQAKNLEAVKKGLSLAVANGKITQEKADSALARFIKFQKDEADGKIMHHRGPGYRMMNASGAISEGRNGTDYQSQVPGPMAKHMFMGLMPFDTLAELTGKDAQALMETCRTEQKTCYDIAKENGVLDQYKEKRVAANKEILAKLVADGKITQEKADRILVKVEKNINDGNPERKHMARGQMMQQSPDEMTATEN</sequence>
<feature type="compositionally biased region" description="Polar residues" evidence="1">
    <location>
        <begin position="334"/>
        <end position="347"/>
    </location>
</feature>
<dbReference type="AlphaFoldDB" id="A0A644UMV8"/>
<comment type="caution">
    <text evidence="2">The sequence shown here is derived from an EMBL/GenBank/DDBJ whole genome shotgun (WGS) entry which is preliminary data.</text>
</comment>